<reference evidence="11" key="1">
    <citation type="submission" date="2012-12" db="EMBL/GenBank/DDBJ databases">
        <authorList>
            <person name="Hellsten U."/>
            <person name="Grimwood J."/>
            <person name="Chapman J.A."/>
            <person name="Shapiro H."/>
            <person name="Aerts A."/>
            <person name="Otillar R.P."/>
            <person name="Terry A.Y."/>
            <person name="Boore J.L."/>
            <person name="Simakov O."/>
            <person name="Marletaz F."/>
            <person name="Cho S.-J."/>
            <person name="Edsinger-Gonzales E."/>
            <person name="Havlak P."/>
            <person name="Kuo D.-H."/>
            <person name="Larsson T."/>
            <person name="Lv J."/>
            <person name="Arendt D."/>
            <person name="Savage R."/>
            <person name="Osoegawa K."/>
            <person name="de Jong P."/>
            <person name="Lindberg D.R."/>
            <person name="Seaver E.C."/>
            <person name="Weisblat D.A."/>
            <person name="Putnam N.H."/>
            <person name="Grigoriev I.V."/>
            <person name="Rokhsar D.S."/>
        </authorList>
    </citation>
    <scope>NUCLEOTIDE SEQUENCE</scope>
    <source>
        <strain evidence="11">I ESC-2004</strain>
    </source>
</reference>
<dbReference type="InterPro" id="IPR001005">
    <property type="entry name" value="SANT/Myb"/>
</dbReference>
<feature type="compositionally biased region" description="Polar residues" evidence="5">
    <location>
        <begin position="82"/>
        <end position="97"/>
    </location>
</feature>
<dbReference type="InterPro" id="IPR017930">
    <property type="entry name" value="Myb_dom"/>
</dbReference>
<feature type="domain" description="HTH myb-type" evidence="8">
    <location>
        <begin position="262"/>
        <end position="315"/>
    </location>
</feature>
<sequence>METEFKIPAHPVSESLFSKHTMTSLLSPSRMAEMGSRFHIRSLEGSLSHSPKASRAAEGSPGRMRSPKEKHLVRKSPKKSPVRSNEPSETQQHSTKVNGDALSAASTMFLQSRTAAVTNADEAKAHEKPFYFESDHVALKNNADYQNLIKTVCMLEAQRMKAIEDLDKLLKGQEEALKNPIAFVRKLQNKEDLKLPKPQKVTEVPVVNWDQYTGSMAYDQKHRHRTRLISSDSPAASLSSSFPSTSKGNVDDKNKPENFNKPWTIDEQKRLEQLLVEFPPEEVEARRWEKIARTLGNRTMLQVASRVQKYFIKLAKAGLPIPGRMPNLQAYGRKNHMHRHQRFRHFQMNPYSTFMASYEPPVHMNDNDDDFSAPSEMVRPDLPEPPMKTKEEFEEISDDESIPMELRNSEEYKQILSLKKMRKQRLRAEKGSLTRHVGYKCDSCNCDPIIGPRWHCKECPDEISVDFCADCVDMNYENDLHKRDHKIECIKSVLPHIDRDYTKFTASGYNYLDPNYMPAS</sequence>
<accession>R7UGF0</accession>
<dbReference type="Proteomes" id="UP000014760">
    <property type="component" value="Unassembled WGS sequence"/>
</dbReference>
<dbReference type="AlphaFoldDB" id="R7UGF0"/>
<evidence type="ECO:0008006" key="12">
    <source>
        <dbReference type="Google" id="ProtNLM"/>
    </source>
</evidence>
<dbReference type="InterPro" id="IPR000433">
    <property type="entry name" value="Znf_ZZ"/>
</dbReference>
<keyword evidence="2 4" id="KW-0863">Zinc-finger</keyword>
<keyword evidence="11" id="KW-1185">Reference proteome</keyword>
<dbReference type="GO" id="GO:0008270">
    <property type="term" value="F:zinc ion binding"/>
    <property type="evidence" value="ECO:0007669"/>
    <property type="project" value="UniProtKB-KW"/>
</dbReference>
<feature type="compositionally biased region" description="Basic and acidic residues" evidence="5">
    <location>
        <begin position="249"/>
        <end position="261"/>
    </location>
</feature>
<dbReference type="FunCoup" id="R7UGF0">
    <property type="interactions" value="21"/>
</dbReference>
<keyword evidence="1" id="KW-0479">Metal-binding</keyword>
<protein>
    <recommendedName>
        <fullName evidence="12">ZZ-type zinc finger-containing protein 3</fullName>
    </recommendedName>
</protein>
<dbReference type="SUPFAM" id="SSF46689">
    <property type="entry name" value="Homeodomain-like"/>
    <property type="match status" value="1"/>
</dbReference>
<dbReference type="EnsemblMetazoa" id="CapteT214662">
    <property type="protein sequence ID" value="CapteP214662"/>
    <property type="gene ID" value="CapteG214662"/>
</dbReference>
<feature type="compositionally biased region" description="Basic residues" evidence="5">
    <location>
        <begin position="71"/>
        <end position="81"/>
    </location>
</feature>
<evidence type="ECO:0000313" key="11">
    <source>
        <dbReference type="Proteomes" id="UP000014760"/>
    </source>
</evidence>
<reference evidence="10" key="3">
    <citation type="submission" date="2015-06" db="UniProtKB">
        <authorList>
            <consortium name="EnsemblMetazoa"/>
        </authorList>
    </citation>
    <scope>IDENTIFICATION</scope>
</reference>
<dbReference type="Pfam" id="PF00249">
    <property type="entry name" value="Myb_DNA-binding"/>
    <property type="match status" value="1"/>
</dbReference>
<feature type="domain" description="Myb-like" evidence="6">
    <location>
        <begin position="255"/>
        <end position="311"/>
    </location>
</feature>
<dbReference type="Pfam" id="PF00569">
    <property type="entry name" value="ZZ"/>
    <property type="match status" value="1"/>
</dbReference>
<proteinExistence type="predicted"/>
<dbReference type="EMBL" id="KB301771">
    <property type="protein sequence ID" value="ELU05158.1"/>
    <property type="molecule type" value="Genomic_DNA"/>
</dbReference>
<evidence type="ECO:0000256" key="2">
    <source>
        <dbReference type="ARBA" id="ARBA00022771"/>
    </source>
</evidence>
<evidence type="ECO:0000259" key="7">
    <source>
        <dbReference type="PROSITE" id="PS50135"/>
    </source>
</evidence>
<dbReference type="PROSITE" id="PS50135">
    <property type="entry name" value="ZF_ZZ_2"/>
    <property type="match status" value="1"/>
</dbReference>
<dbReference type="CDD" id="cd00167">
    <property type="entry name" value="SANT"/>
    <property type="match status" value="1"/>
</dbReference>
<dbReference type="InterPro" id="IPR037830">
    <property type="entry name" value="ZZZ3"/>
</dbReference>
<dbReference type="HOGENOM" id="CLU_034414_0_0_1"/>
<dbReference type="SMART" id="SM00717">
    <property type="entry name" value="SANT"/>
    <property type="match status" value="1"/>
</dbReference>
<reference evidence="9 11" key="2">
    <citation type="journal article" date="2013" name="Nature">
        <title>Insights into bilaterian evolution from three spiralian genomes.</title>
        <authorList>
            <person name="Simakov O."/>
            <person name="Marletaz F."/>
            <person name="Cho S.J."/>
            <person name="Edsinger-Gonzales E."/>
            <person name="Havlak P."/>
            <person name="Hellsten U."/>
            <person name="Kuo D.H."/>
            <person name="Larsson T."/>
            <person name="Lv J."/>
            <person name="Arendt D."/>
            <person name="Savage R."/>
            <person name="Osoegawa K."/>
            <person name="de Jong P."/>
            <person name="Grimwood J."/>
            <person name="Chapman J.A."/>
            <person name="Shapiro H."/>
            <person name="Aerts A."/>
            <person name="Otillar R.P."/>
            <person name="Terry A.Y."/>
            <person name="Boore J.L."/>
            <person name="Grigoriev I.V."/>
            <person name="Lindberg D.R."/>
            <person name="Seaver E.C."/>
            <person name="Weisblat D.A."/>
            <person name="Putnam N.H."/>
            <person name="Rokhsar D.S."/>
        </authorList>
    </citation>
    <scope>NUCLEOTIDE SEQUENCE</scope>
    <source>
        <strain evidence="9 11">I ESC-2004</strain>
    </source>
</reference>
<dbReference type="EMBL" id="AMQN01001360">
    <property type="status" value="NOT_ANNOTATED_CDS"/>
    <property type="molecule type" value="Genomic_DNA"/>
</dbReference>
<evidence type="ECO:0000256" key="3">
    <source>
        <dbReference type="ARBA" id="ARBA00022833"/>
    </source>
</evidence>
<dbReference type="Gene3D" id="3.30.60.90">
    <property type="match status" value="1"/>
</dbReference>
<evidence type="ECO:0000259" key="6">
    <source>
        <dbReference type="PROSITE" id="PS50090"/>
    </source>
</evidence>
<name>R7UGF0_CAPTE</name>
<dbReference type="STRING" id="283909.R7UGF0"/>
<evidence type="ECO:0000256" key="4">
    <source>
        <dbReference type="PROSITE-ProRule" id="PRU00228"/>
    </source>
</evidence>
<dbReference type="PROSITE" id="PS01357">
    <property type="entry name" value="ZF_ZZ_1"/>
    <property type="match status" value="1"/>
</dbReference>
<keyword evidence="3" id="KW-0862">Zinc</keyword>
<feature type="region of interest" description="Disordered" evidence="5">
    <location>
        <begin position="223"/>
        <end position="261"/>
    </location>
</feature>
<dbReference type="OMA" id="TFFPAQN"/>
<feature type="domain" description="ZZ-type" evidence="7">
    <location>
        <begin position="436"/>
        <end position="495"/>
    </location>
</feature>
<feature type="region of interest" description="Disordered" evidence="5">
    <location>
        <begin position="43"/>
        <end position="97"/>
    </location>
</feature>
<dbReference type="GO" id="GO:0070461">
    <property type="term" value="C:SAGA-type complex"/>
    <property type="evidence" value="ECO:0007669"/>
    <property type="project" value="UniProtKB-ARBA"/>
</dbReference>
<evidence type="ECO:0000256" key="5">
    <source>
        <dbReference type="SAM" id="MobiDB-lite"/>
    </source>
</evidence>
<feature type="compositionally biased region" description="Low complexity" evidence="5">
    <location>
        <begin position="230"/>
        <end position="246"/>
    </location>
</feature>
<dbReference type="PANTHER" id="PTHR22705">
    <property type="entry name" value="ZINC FINGER, ZZ DOMAIN CONTAINING 3"/>
    <property type="match status" value="1"/>
</dbReference>
<dbReference type="OrthoDB" id="20473at2759"/>
<evidence type="ECO:0000256" key="1">
    <source>
        <dbReference type="ARBA" id="ARBA00022723"/>
    </source>
</evidence>
<dbReference type="InterPro" id="IPR043145">
    <property type="entry name" value="Znf_ZZ_sf"/>
</dbReference>
<dbReference type="PROSITE" id="PS50090">
    <property type="entry name" value="MYB_LIKE"/>
    <property type="match status" value="1"/>
</dbReference>
<dbReference type="PANTHER" id="PTHR22705:SF0">
    <property type="entry name" value="ZZ-TYPE ZINC FINGER-CONTAINING PROTEIN 3"/>
    <property type="match status" value="1"/>
</dbReference>
<gene>
    <name evidence="9" type="ORF">CAPTEDRAFT_214662</name>
</gene>
<evidence type="ECO:0000259" key="8">
    <source>
        <dbReference type="PROSITE" id="PS51294"/>
    </source>
</evidence>
<dbReference type="InterPro" id="IPR009057">
    <property type="entry name" value="Homeodomain-like_sf"/>
</dbReference>
<evidence type="ECO:0000313" key="9">
    <source>
        <dbReference type="EMBL" id="ELU05158.1"/>
    </source>
</evidence>
<dbReference type="SMART" id="SM00291">
    <property type="entry name" value="ZnF_ZZ"/>
    <property type="match status" value="1"/>
</dbReference>
<evidence type="ECO:0000313" key="10">
    <source>
        <dbReference type="EnsemblMetazoa" id="CapteP214662"/>
    </source>
</evidence>
<dbReference type="SUPFAM" id="SSF57850">
    <property type="entry name" value="RING/U-box"/>
    <property type="match status" value="1"/>
</dbReference>
<dbReference type="PROSITE" id="PS51294">
    <property type="entry name" value="HTH_MYB"/>
    <property type="match status" value="1"/>
</dbReference>
<organism evidence="9">
    <name type="scientific">Capitella teleta</name>
    <name type="common">Polychaete worm</name>
    <dbReference type="NCBI Taxonomy" id="283909"/>
    <lineage>
        <taxon>Eukaryota</taxon>
        <taxon>Metazoa</taxon>
        <taxon>Spiralia</taxon>
        <taxon>Lophotrochozoa</taxon>
        <taxon>Annelida</taxon>
        <taxon>Polychaeta</taxon>
        <taxon>Sedentaria</taxon>
        <taxon>Scolecida</taxon>
        <taxon>Capitellidae</taxon>
        <taxon>Capitella</taxon>
    </lineage>
</organism>
<dbReference type="Gene3D" id="1.10.10.60">
    <property type="entry name" value="Homeodomain-like"/>
    <property type="match status" value="1"/>
</dbReference>